<feature type="non-terminal residue" evidence="1">
    <location>
        <position position="81"/>
    </location>
</feature>
<dbReference type="AlphaFoldDB" id="A0A6H5HSR9"/>
<evidence type="ECO:0000313" key="1">
    <source>
        <dbReference type="EMBL" id="CAB0020714.1"/>
    </source>
</evidence>
<dbReference type="EMBL" id="CADCXU010035627">
    <property type="protein sequence ID" value="CAB0020714.1"/>
    <property type="molecule type" value="Genomic_DNA"/>
</dbReference>
<protein>
    <submittedName>
        <fullName evidence="1">Uncharacterized protein</fullName>
    </submittedName>
</protein>
<reference evidence="1 2" key="1">
    <citation type="submission" date="2020-02" db="EMBL/GenBank/DDBJ databases">
        <authorList>
            <person name="Ferguson B K."/>
        </authorList>
    </citation>
    <scope>NUCLEOTIDE SEQUENCE [LARGE SCALE GENOMIC DNA]</scope>
</reference>
<organism evidence="1 2">
    <name type="scientific">Nesidiocoris tenuis</name>
    <dbReference type="NCBI Taxonomy" id="355587"/>
    <lineage>
        <taxon>Eukaryota</taxon>
        <taxon>Metazoa</taxon>
        <taxon>Ecdysozoa</taxon>
        <taxon>Arthropoda</taxon>
        <taxon>Hexapoda</taxon>
        <taxon>Insecta</taxon>
        <taxon>Pterygota</taxon>
        <taxon>Neoptera</taxon>
        <taxon>Paraneoptera</taxon>
        <taxon>Hemiptera</taxon>
        <taxon>Heteroptera</taxon>
        <taxon>Panheteroptera</taxon>
        <taxon>Cimicomorpha</taxon>
        <taxon>Miridae</taxon>
        <taxon>Dicyphina</taxon>
        <taxon>Nesidiocoris</taxon>
    </lineage>
</organism>
<proteinExistence type="predicted"/>
<name>A0A6H5HSR9_9HEMI</name>
<dbReference type="Proteomes" id="UP000479000">
    <property type="component" value="Unassembled WGS sequence"/>
</dbReference>
<accession>A0A6H5HSR9</accession>
<sequence>MAKKVRQLCFILNGVTLNLQYCPRRTRSSPSKGAFGDKYTLQASAGRRHKKYYPVRPKIVLWKHIRQKYPLLLRLVGAECN</sequence>
<keyword evidence="2" id="KW-1185">Reference proteome</keyword>
<evidence type="ECO:0000313" key="2">
    <source>
        <dbReference type="Proteomes" id="UP000479000"/>
    </source>
</evidence>
<gene>
    <name evidence="1" type="ORF">NTEN_LOCUS24281</name>
</gene>